<dbReference type="AlphaFoldDB" id="A0A918FDP5"/>
<reference evidence="1" key="1">
    <citation type="journal article" date="2014" name="Int. J. Syst. Evol. Microbiol.">
        <title>Complete genome sequence of Corynebacterium casei LMG S-19264T (=DSM 44701T), isolated from a smear-ripened cheese.</title>
        <authorList>
            <consortium name="US DOE Joint Genome Institute (JGI-PGF)"/>
            <person name="Walter F."/>
            <person name="Albersmeier A."/>
            <person name="Kalinowski J."/>
            <person name="Ruckert C."/>
        </authorList>
    </citation>
    <scope>NUCLEOTIDE SEQUENCE</scope>
    <source>
        <strain evidence="1">JCM 31311</strain>
    </source>
</reference>
<accession>A0A918FDP5</accession>
<gene>
    <name evidence="1" type="ORF">GCM10008957_50460</name>
</gene>
<dbReference type="EMBL" id="BMQL01000062">
    <property type="protein sequence ID" value="GGR34162.1"/>
    <property type="molecule type" value="Genomic_DNA"/>
</dbReference>
<evidence type="ECO:0000313" key="1">
    <source>
        <dbReference type="EMBL" id="GGR34162.1"/>
    </source>
</evidence>
<evidence type="ECO:0000313" key="2">
    <source>
        <dbReference type="Proteomes" id="UP000603865"/>
    </source>
</evidence>
<proteinExistence type="predicted"/>
<protein>
    <submittedName>
        <fullName evidence="1">Uncharacterized protein</fullName>
    </submittedName>
</protein>
<keyword evidence="2" id="KW-1185">Reference proteome</keyword>
<organism evidence="1 2">
    <name type="scientific">Deinococcus ruber</name>
    <dbReference type="NCBI Taxonomy" id="1848197"/>
    <lineage>
        <taxon>Bacteria</taxon>
        <taxon>Thermotogati</taxon>
        <taxon>Deinococcota</taxon>
        <taxon>Deinococci</taxon>
        <taxon>Deinococcales</taxon>
        <taxon>Deinococcaceae</taxon>
        <taxon>Deinococcus</taxon>
    </lineage>
</organism>
<comment type="caution">
    <text evidence="1">The sequence shown here is derived from an EMBL/GenBank/DDBJ whole genome shotgun (WGS) entry which is preliminary data.</text>
</comment>
<sequence length="605" mass="65214">MNRKTDAELLLGLFGECDCCCDCEQKAQQQAAQRAGRPLRPQVLGKKAQPLRIILDDQPFVPALYPERETPQLPEPNHAPFVAAGPVYAEIPLSGESGFQTGVLLDSGDIDARYFGSIDHVARLARLWTGTTSYTDTYDLAKTAVRVVGNTDALPLDPAPRGTFVFSDTPGPPGALFSYDTQPTLASMKLNQVEVAGIGFCHQGSILRGRLSPVSLGISRAATYQEANGVFFDGTAFHPAPVAQTITGTIIATPLKLLSELDTAHEITEGTDGSGNPTYRHRTIFTELDRPASDGQLRMIRNTWVDANAVAHDVFYLLDMGLPTTRSLDYWYRNPNPAGVTWLLGHLDVPGAATVIGNPIDAYASGPPLGNPVQTTFADGTPVEWTEYVVDGVMMIPDVSQLPQMTKPLPTVVFQSPVLNGRNFSIVLDDITARSALALEPEQSLVGMQVQVNGAVFGSGWLTFGAFRTKAGGQTLLLGTSSSLTILPELDTSQAIEVNWADLLVSLGYEGTEKQLAGHLGYHSYPEDRAYLLIENTLGAFWLALGEWDAFRDVSAAAWKLAGLSKPRMRALFEAGQARVPPAPLPPKPAHGLAVYDIFLDQGVS</sequence>
<reference evidence="1" key="2">
    <citation type="submission" date="2020-09" db="EMBL/GenBank/DDBJ databases">
        <authorList>
            <person name="Sun Q."/>
            <person name="Ohkuma M."/>
        </authorList>
    </citation>
    <scope>NUCLEOTIDE SEQUENCE</scope>
    <source>
        <strain evidence="1">JCM 31311</strain>
    </source>
</reference>
<dbReference type="Proteomes" id="UP000603865">
    <property type="component" value="Unassembled WGS sequence"/>
</dbReference>
<dbReference type="RefSeq" id="WP_189093293.1">
    <property type="nucleotide sequence ID" value="NZ_BMQL01000062.1"/>
</dbReference>
<name>A0A918FDP5_9DEIO</name>